<proteinExistence type="predicted"/>
<feature type="region of interest" description="Disordered" evidence="1">
    <location>
        <begin position="657"/>
        <end position="699"/>
    </location>
</feature>
<feature type="compositionally biased region" description="Polar residues" evidence="1">
    <location>
        <begin position="661"/>
        <end position="671"/>
    </location>
</feature>
<feature type="compositionally biased region" description="Polar residues" evidence="1">
    <location>
        <begin position="326"/>
        <end position="350"/>
    </location>
</feature>
<evidence type="ECO:0000256" key="1">
    <source>
        <dbReference type="SAM" id="MobiDB-lite"/>
    </source>
</evidence>
<dbReference type="Pfam" id="PF23445">
    <property type="entry name" value="WHD_SNRNP200"/>
    <property type="match status" value="1"/>
</dbReference>
<dbReference type="InterPro" id="IPR036388">
    <property type="entry name" value="WH-like_DNA-bd_sf"/>
</dbReference>
<sequence length="958" mass="106498">MPVIFWRDHSYQMVQIFLLSVLQQNHRKDATHFVGSSASDRLLQHCDCAATVFNVQNSEDSIVLFFNPITGVQVEQLRIPGGLSQLELWPFPIPSNSTFKYVPPKSVYLLSVGQEKDALISHWNDKARRTEVELFQGLQQTNATCDGFYQYRTGPNFPNCACRAAFEPLPIEPHLDHCLHDHFNTEIVTKTVENKQDAIDSLLTHARTHFIALDPQHLLSSITTTAQQQQCESSSFPNGALQQQLLFSHNMSQAQLEQTFHKFRQEYQKPIGTTTTTTALNILRQTSACLLSTDECGILCCVELSARDHRPRANSSAMGDWRQKNDVGTNSSMAESNNNSGTAPNPTNDWLSKLQRLTSRRSSSSNELGKRLTTRRRTICITTRSATVSITSTAARAGGASEGGMEHDQQIMLQQLGTAAQQQLMMKQKTLEARTMPSSSAINVLSLLAAPQQLSKFAAAQQSPPDHLISPTPSTNIKYYDPARMASTMKMASFDWWKRRQPQAGGVVTADGTSPSQGGTLSSSSSYCSPLLGGGGCGQSQQTNTAQQQQRLSASPGRGQQQQKAPHRKIQSLHYQDYQQPAPQLNPMELQEMILLAQQSQQHHHHCAAIEMSTEPNKSSSTNIIRSLFDMDTKPSLLDAFIADERSKKWWRRCEQRGSAHKTNNNKNEQLSICADRERGQQSLRKRQQEEAELGETDAHQHCGIGSIVNASTTAYEPISPGEFSLFIADLPMPPSMSSLLYNPNLALSKNSNSLCTPLASAPTMRTSLSRFMANFPIRLMATTSESIGVRRKTPKTLHNGKTPEGRGGTQFDVGGTTATRVAETLRSTDMEAEQIQEYFKRRTSPVDPRDQFGSIAAKKLRMPQPERVERGFQPDIWNEGALLSQLLDERQKAFLADDEQLEEQFAEGRAPQIVVPARGTCPGLKKQARVLKRRAERRASMKVDTAQMAVTTDPRCL</sequence>
<dbReference type="AlphaFoldDB" id="A0A914I7Z4"/>
<keyword evidence="3" id="KW-1185">Reference proteome</keyword>
<feature type="region of interest" description="Disordered" evidence="1">
    <location>
        <begin position="311"/>
        <end position="350"/>
    </location>
</feature>
<feature type="domain" description="MER3 helicase-like winged helix" evidence="2">
    <location>
        <begin position="172"/>
        <end position="202"/>
    </location>
</feature>
<evidence type="ECO:0000313" key="3">
    <source>
        <dbReference type="Proteomes" id="UP000887572"/>
    </source>
</evidence>
<name>A0A914I7Z4_GLORO</name>
<feature type="compositionally biased region" description="Low complexity" evidence="1">
    <location>
        <begin position="512"/>
        <end position="531"/>
    </location>
</feature>
<organism evidence="3 4">
    <name type="scientific">Globodera rostochiensis</name>
    <name type="common">Golden nematode worm</name>
    <name type="synonym">Heterodera rostochiensis</name>
    <dbReference type="NCBI Taxonomy" id="31243"/>
    <lineage>
        <taxon>Eukaryota</taxon>
        <taxon>Metazoa</taxon>
        <taxon>Ecdysozoa</taxon>
        <taxon>Nematoda</taxon>
        <taxon>Chromadorea</taxon>
        <taxon>Rhabditida</taxon>
        <taxon>Tylenchina</taxon>
        <taxon>Tylenchomorpha</taxon>
        <taxon>Tylenchoidea</taxon>
        <taxon>Heteroderidae</taxon>
        <taxon>Heteroderinae</taxon>
        <taxon>Globodera</taxon>
    </lineage>
</organism>
<evidence type="ECO:0000259" key="2">
    <source>
        <dbReference type="Pfam" id="PF23445"/>
    </source>
</evidence>
<evidence type="ECO:0000313" key="4">
    <source>
        <dbReference type="WBParaSite" id="Gr19_v10_g8331.t2"/>
    </source>
</evidence>
<protein>
    <recommendedName>
        <fullName evidence="2">MER3 helicase-like winged helix domain-containing protein</fullName>
    </recommendedName>
</protein>
<feature type="region of interest" description="Disordered" evidence="1">
    <location>
        <begin position="505"/>
        <end position="570"/>
    </location>
</feature>
<reference evidence="4" key="1">
    <citation type="submission" date="2022-11" db="UniProtKB">
        <authorList>
            <consortium name="WormBaseParasite"/>
        </authorList>
    </citation>
    <scope>IDENTIFICATION</scope>
</reference>
<dbReference type="WBParaSite" id="Gr19_v10_g8331.t2">
    <property type="protein sequence ID" value="Gr19_v10_g8331.t2"/>
    <property type="gene ID" value="Gr19_v10_g8331"/>
</dbReference>
<dbReference type="Gene3D" id="1.10.10.10">
    <property type="entry name" value="Winged helix-like DNA-binding domain superfamily/Winged helix DNA-binding domain"/>
    <property type="match status" value="1"/>
</dbReference>
<dbReference type="InterPro" id="IPR057842">
    <property type="entry name" value="WH_MER3"/>
</dbReference>
<dbReference type="Proteomes" id="UP000887572">
    <property type="component" value="Unplaced"/>
</dbReference>
<feature type="region of interest" description="Disordered" evidence="1">
    <location>
        <begin position="795"/>
        <end position="815"/>
    </location>
</feature>
<feature type="compositionally biased region" description="Low complexity" evidence="1">
    <location>
        <begin position="539"/>
        <end position="550"/>
    </location>
</feature>
<accession>A0A914I7Z4</accession>